<dbReference type="SMART" id="SM00256">
    <property type="entry name" value="FBOX"/>
    <property type="match status" value="1"/>
</dbReference>
<sequence>MSQPMKEPMWLSQRLLDDIVFDILTRVPVKSLIRFRCVSKSWYSSIANPIFITAHFNQAKSLSNNNHNGYLLYGSESSLCTAMFNSDRTLTQNSSFEIPFNDMNVIIVGYCNGLFCIRNNCDFYLWNPSIKKLKSISITRFSMPLPRYTLGLAYHSQNNDFKVLRITRYRTVHSPVAEVYTLSTDSWRRVEIPIELLNETRSNGCFSYIISSPCVFFHGALHYIVESIVETSDVKFILAFDVNDEIFREIMLPQNLLDGVDSFDHLTVFKGSLALFACGQALDEWEEKYQISVIWVMREYGVVESWTKISGPMIWVERFIGRFCGFTNNGELLIETVDDLLMSFDPESLYKNDFGIPNILCEDWVSDSTWIDYTSNFVESLLLLDGTNV</sequence>
<dbReference type="PANTHER" id="PTHR31672">
    <property type="entry name" value="BNACNNG10540D PROTEIN"/>
    <property type="match status" value="1"/>
</dbReference>
<dbReference type="PANTHER" id="PTHR31672:SF13">
    <property type="entry name" value="F-BOX PROTEIN CPR30-LIKE"/>
    <property type="match status" value="1"/>
</dbReference>
<reference evidence="2" key="1">
    <citation type="submission" date="2018-02" db="EMBL/GenBank/DDBJ databases">
        <authorList>
            <person name="Cohen D.B."/>
            <person name="Kent A.D."/>
        </authorList>
    </citation>
    <scope>NUCLEOTIDE SEQUENCE</scope>
</reference>
<dbReference type="CDD" id="cd22157">
    <property type="entry name" value="F-box_AtFBW1-like"/>
    <property type="match status" value="1"/>
</dbReference>
<name>A0A2N9FBP4_FAGSY</name>
<dbReference type="Pfam" id="PF07734">
    <property type="entry name" value="FBA_1"/>
    <property type="match status" value="1"/>
</dbReference>
<dbReference type="AlphaFoldDB" id="A0A2N9FBP4"/>
<organism evidence="2">
    <name type="scientific">Fagus sylvatica</name>
    <name type="common">Beechnut</name>
    <dbReference type="NCBI Taxonomy" id="28930"/>
    <lineage>
        <taxon>Eukaryota</taxon>
        <taxon>Viridiplantae</taxon>
        <taxon>Streptophyta</taxon>
        <taxon>Embryophyta</taxon>
        <taxon>Tracheophyta</taxon>
        <taxon>Spermatophyta</taxon>
        <taxon>Magnoliopsida</taxon>
        <taxon>eudicotyledons</taxon>
        <taxon>Gunneridae</taxon>
        <taxon>Pentapetalae</taxon>
        <taxon>rosids</taxon>
        <taxon>fabids</taxon>
        <taxon>Fagales</taxon>
        <taxon>Fagaceae</taxon>
        <taxon>Fagus</taxon>
    </lineage>
</organism>
<dbReference type="InterPro" id="IPR036047">
    <property type="entry name" value="F-box-like_dom_sf"/>
</dbReference>
<evidence type="ECO:0000313" key="2">
    <source>
        <dbReference type="EMBL" id="SPC88316.1"/>
    </source>
</evidence>
<protein>
    <recommendedName>
        <fullName evidence="1">F-box domain-containing protein</fullName>
    </recommendedName>
</protein>
<accession>A0A2N9FBP4</accession>
<gene>
    <name evidence="2" type="ORF">FSB_LOCUS16198</name>
</gene>
<dbReference type="SUPFAM" id="SSF81383">
    <property type="entry name" value="F-box domain"/>
    <property type="match status" value="1"/>
</dbReference>
<evidence type="ECO:0000259" key="1">
    <source>
        <dbReference type="SMART" id="SM00256"/>
    </source>
</evidence>
<dbReference type="InterPro" id="IPR011043">
    <property type="entry name" value="Gal_Oxase/kelch_b-propeller"/>
</dbReference>
<dbReference type="Gene3D" id="1.20.1280.50">
    <property type="match status" value="1"/>
</dbReference>
<dbReference type="NCBIfam" id="TIGR01640">
    <property type="entry name" value="F_box_assoc_1"/>
    <property type="match status" value="1"/>
</dbReference>
<dbReference type="InterPro" id="IPR006527">
    <property type="entry name" value="F-box-assoc_dom_typ1"/>
</dbReference>
<dbReference type="InterPro" id="IPR017451">
    <property type="entry name" value="F-box-assoc_interact_dom"/>
</dbReference>
<dbReference type="EMBL" id="OIVN01000988">
    <property type="protein sequence ID" value="SPC88316.1"/>
    <property type="molecule type" value="Genomic_DNA"/>
</dbReference>
<proteinExistence type="predicted"/>
<dbReference type="SUPFAM" id="SSF50965">
    <property type="entry name" value="Galactose oxidase, central domain"/>
    <property type="match status" value="1"/>
</dbReference>
<dbReference type="InterPro" id="IPR001810">
    <property type="entry name" value="F-box_dom"/>
</dbReference>
<dbReference type="InterPro" id="IPR050796">
    <property type="entry name" value="SCF_F-box_component"/>
</dbReference>
<dbReference type="Pfam" id="PF00646">
    <property type="entry name" value="F-box"/>
    <property type="match status" value="1"/>
</dbReference>
<feature type="domain" description="F-box" evidence="1">
    <location>
        <begin position="15"/>
        <end position="54"/>
    </location>
</feature>